<proteinExistence type="predicted"/>
<reference evidence="2" key="1">
    <citation type="journal article" date="2020" name="Nat. Commun.">
        <title>Genome assembly of wild tea tree DASZ reveals pedigree and selection history of tea varieties.</title>
        <authorList>
            <person name="Zhang W."/>
            <person name="Zhang Y."/>
            <person name="Qiu H."/>
            <person name="Guo Y."/>
            <person name="Wan H."/>
            <person name="Zhang X."/>
            <person name="Scossa F."/>
            <person name="Alseekh S."/>
            <person name="Zhang Q."/>
            <person name="Wang P."/>
            <person name="Xu L."/>
            <person name="Schmidt M.H."/>
            <person name="Jia X."/>
            <person name="Li D."/>
            <person name="Zhu A."/>
            <person name="Guo F."/>
            <person name="Chen W."/>
            <person name="Ni D."/>
            <person name="Usadel B."/>
            <person name="Fernie A.R."/>
            <person name="Wen W."/>
        </authorList>
    </citation>
    <scope>NUCLEOTIDE SEQUENCE [LARGE SCALE GENOMIC DNA]</scope>
    <source>
        <strain evidence="2">cv. G240</strain>
    </source>
</reference>
<evidence type="ECO:0000313" key="2">
    <source>
        <dbReference type="Proteomes" id="UP000593564"/>
    </source>
</evidence>
<evidence type="ECO:0000313" key="1">
    <source>
        <dbReference type="EMBL" id="KAF5933149.1"/>
    </source>
</evidence>
<organism evidence="1 2">
    <name type="scientific">Camellia sinensis</name>
    <name type="common">Tea plant</name>
    <name type="synonym">Thea sinensis</name>
    <dbReference type="NCBI Taxonomy" id="4442"/>
    <lineage>
        <taxon>Eukaryota</taxon>
        <taxon>Viridiplantae</taxon>
        <taxon>Streptophyta</taxon>
        <taxon>Embryophyta</taxon>
        <taxon>Tracheophyta</taxon>
        <taxon>Spermatophyta</taxon>
        <taxon>Magnoliopsida</taxon>
        <taxon>eudicotyledons</taxon>
        <taxon>Gunneridae</taxon>
        <taxon>Pentapetalae</taxon>
        <taxon>asterids</taxon>
        <taxon>Ericales</taxon>
        <taxon>Theaceae</taxon>
        <taxon>Camellia</taxon>
    </lineage>
</organism>
<name>A0A7J7FXX0_CAMSI</name>
<reference evidence="1 2" key="2">
    <citation type="submission" date="2020-07" db="EMBL/GenBank/DDBJ databases">
        <title>Genome assembly of wild tea tree DASZ reveals pedigree and selection history of tea varieties.</title>
        <authorList>
            <person name="Zhang W."/>
        </authorList>
    </citation>
    <scope>NUCLEOTIDE SEQUENCE [LARGE SCALE GENOMIC DNA]</scope>
    <source>
        <strain evidence="2">cv. G240</strain>
        <tissue evidence="1">Leaf</tissue>
    </source>
</reference>
<comment type="caution">
    <text evidence="1">The sequence shown here is derived from an EMBL/GenBank/DDBJ whole genome shotgun (WGS) entry which is preliminary data.</text>
</comment>
<dbReference type="EMBL" id="JACBKZ010000014">
    <property type="protein sequence ID" value="KAF5933149.1"/>
    <property type="molecule type" value="Genomic_DNA"/>
</dbReference>
<accession>A0A7J7FXX0</accession>
<dbReference type="AlphaFoldDB" id="A0A7J7FXX0"/>
<keyword evidence="2" id="KW-1185">Reference proteome</keyword>
<gene>
    <name evidence="1" type="ORF">HYC85_029320</name>
</gene>
<sequence>MRVQIWKILEKSTNRKRNGLHCQISESPPNIFGGIRKPVTCAKAYLFFMTKVVSVRELRCETGRS</sequence>
<protein>
    <submittedName>
        <fullName evidence="1">Uncharacterized protein</fullName>
    </submittedName>
</protein>
<dbReference type="Proteomes" id="UP000593564">
    <property type="component" value="Unassembled WGS sequence"/>
</dbReference>